<gene>
    <name evidence="1" type="ORF">pXCCB1459_0052</name>
</gene>
<dbReference type="EMBL" id="LN811400">
    <property type="protein sequence ID" value="CEO96481.1"/>
    <property type="molecule type" value="Genomic_DNA"/>
</dbReference>
<evidence type="ECO:0000313" key="1">
    <source>
        <dbReference type="EMBL" id="CEO96481.1"/>
    </source>
</evidence>
<keyword evidence="1" id="KW-0614">Plasmid</keyword>
<organism evidence="1">
    <name type="scientific">Xanthomonas campestris pv. campestris</name>
    <dbReference type="NCBI Taxonomy" id="340"/>
    <lineage>
        <taxon>Bacteria</taxon>
        <taxon>Pseudomonadati</taxon>
        <taxon>Pseudomonadota</taxon>
        <taxon>Gammaproteobacteria</taxon>
        <taxon>Lysobacterales</taxon>
        <taxon>Lysobacteraceae</taxon>
        <taxon>Xanthomonas</taxon>
    </lineage>
</organism>
<reference evidence="1" key="1">
    <citation type="submission" date="2015-01" db="EMBL/GenBank/DDBJ databases">
        <authorList>
            <person name="Wibberg Daniel"/>
        </authorList>
    </citation>
    <scope>NUCLEOTIDE SEQUENCE</scope>
    <source>
        <strain evidence="1">B-1459</strain>
        <plasmid evidence="1">I</plasmid>
    </source>
</reference>
<accession>A0A0C7KNH6</accession>
<geneLocation type="plasmid" evidence="1">
    <name>I</name>
</geneLocation>
<dbReference type="AlphaFoldDB" id="A0A0C7KNH6"/>
<sequence>MLFADMSDREALGQVTAERDLLADLVAQHEAQLRTFSADLKHVLLADFRGEDMEPEYVGAWQRLHALIAPVTTGYGPPSDEAMRAPVARIDAPAAPDQDSSADACTALEDPHDTYALNVTLVGGDAALFQGHHFAHARLSQILSSYRELILRHMPEFTLDEWAALAEMLNDACNEADYDYLQAMTEDAQLDYVPHGPWTTDVDRLANVAADRAAERTAQQRQRNADPCDLFAPTVDLLDLAARLSALTDVQRLAAYEKLMQLLHPDRCDLVAYEATRDAAIAACLHVTNLTA</sequence>
<proteinExistence type="predicted"/>
<name>A0A0C7KNH6_XANCE</name>
<protein>
    <submittedName>
        <fullName evidence="1">Uncharacterized protein</fullName>
    </submittedName>
</protein>